<dbReference type="EMBL" id="LR796325">
    <property type="protein sequence ID" value="CAB4136841.1"/>
    <property type="molecule type" value="Genomic_DNA"/>
</dbReference>
<dbReference type="EMBL" id="LR796895">
    <property type="protein sequence ID" value="CAB4172974.1"/>
    <property type="molecule type" value="Genomic_DNA"/>
</dbReference>
<evidence type="ECO:0000313" key="2">
    <source>
        <dbReference type="EMBL" id="CAB4152802.1"/>
    </source>
</evidence>
<dbReference type="EMBL" id="LR796589">
    <property type="protein sequence ID" value="CAB4152802.1"/>
    <property type="molecule type" value="Genomic_DNA"/>
</dbReference>
<dbReference type="EMBL" id="LR797427">
    <property type="protein sequence ID" value="CAB4215353.1"/>
    <property type="molecule type" value="Genomic_DNA"/>
</dbReference>
<dbReference type="EMBL" id="LR798416">
    <property type="protein sequence ID" value="CAB5229846.1"/>
    <property type="molecule type" value="Genomic_DNA"/>
</dbReference>
<proteinExistence type="predicted"/>
<accession>A0A6J5LRJ0</accession>
<evidence type="ECO:0000313" key="3">
    <source>
        <dbReference type="EMBL" id="CAB4172974.1"/>
    </source>
</evidence>
<evidence type="ECO:0000313" key="5">
    <source>
        <dbReference type="EMBL" id="CAB4204192.1"/>
    </source>
</evidence>
<dbReference type="EMBL" id="LR797070">
    <property type="protein sequence ID" value="CAB4184693.1"/>
    <property type="molecule type" value="Genomic_DNA"/>
</dbReference>
<organism evidence="1">
    <name type="scientific">uncultured Caudovirales phage</name>
    <dbReference type="NCBI Taxonomy" id="2100421"/>
    <lineage>
        <taxon>Viruses</taxon>
        <taxon>Duplodnaviria</taxon>
        <taxon>Heunggongvirae</taxon>
        <taxon>Uroviricota</taxon>
        <taxon>Caudoviricetes</taxon>
        <taxon>Peduoviridae</taxon>
        <taxon>Maltschvirus</taxon>
        <taxon>Maltschvirus maltsch</taxon>
    </lineage>
</organism>
<evidence type="ECO:0000313" key="1">
    <source>
        <dbReference type="EMBL" id="CAB4136841.1"/>
    </source>
</evidence>
<evidence type="ECO:0000313" key="7">
    <source>
        <dbReference type="EMBL" id="CAB5229846.1"/>
    </source>
</evidence>
<reference evidence="1" key="1">
    <citation type="submission" date="2020-04" db="EMBL/GenBank/DDBJ databases">
        <authorList>
            <person name="Chiriac C."/>
            <person name="Salcher M."/>
            <person name="Ghai R."/>
            <person name="Kavagutti S V."/>
        </authorList>
    </citation>
    <scope>NUCLEOTIDE SEQUENCE</scope>
</reference>
<evidence type="ECO:0000313" key="6">
    <source>
        <dbReference type="EMBL" id="CAB4215353.1"/>
    </source>
</evidence>
<gene>
    <name evidence="4" type="ORF">UFOVP1114_29</name>
    <name evidence="5" type="ORF">UFOVP1386_29</name>
    <name evidence="6" type="ORF">UFOVP1479_18</name>
    <name evidence="7" type="ORF">UFOVP1564_20</name>
    <name evidence="1" type="ORF">UFOVP310_20</name>
    <name evidence="2" type="ORF">UFOVP619_37</name>
    <name evidence="3" type="ORF">UFOVP947_21</name>
</gene>
<dbReference type="EMBL" id="LR797340">
    <property type="protein sequence ID" value="CAB4204192.1"/>
    <property type="molecule type" value="Genomic_DNA"/>
</dbReference>
<name>A0A6J5LRJ0_9CAUD</name>
<sequence length="158" mass="19257">MKVFMDMKVCNGCKEEKFDDQFYNFRSKICKNCLLIRDRKKRVSKRQLNGGSERVPQKPNEWADEFQMEQTHQFLELIGYKQNKENNIWYKLPWKTEDAQFPLLPTTIKNRGKIQYKIDDINKWIELRQKGYTYVKISEMFDVNKETIRHFVIKYLTK</sequence>
<protein>
    <submittedName>
        <fullName evidence="1">Uncharacterized protein</fullName>
    </submittedName>
</protein>
<evidence type="ECO:0000313" key="4">
    <source>
        <dbReference type="EMBL" id="CAB4184693.1"/>
    </source>
</evidence>